<sequence length="372" mass="38982">MGINKVMYGSKTVIDLSGSTVAPDKMLKGIIGYNAAGEEVIGTHQCQAGIGTGAYVWAIYDTKEEWNYTTKSLTSTSFPDGYDSTTYVGWTITNDGYFELNKGTTSGDTYYLPEDSVGRKAKKILRKGRYSVINPYTVMTIKDMPDTVKGDNLLGYVSSDTEDAYPLKGVQDNKYYIRISGSDADVTAGKMLSGIVGYTNNGKVTGSIQSQAAQTITPGASDKTIASGKYLSGTQTIKGDANLLAENIKNGVSIFGVAGSFAGGSSGGSKTAQGTVTGAGADPVTIDTGLDNVSTFVLFCHKSASTSGVISAAYADGTTTVVGVSYSQYFKTVGYSSGTIAVEGGTVSYTPKDNTAITKLMQGAEYTWIAIE</sequence>
<dbReference type="RefSeq" id="WP_118145237.1">
    <property type="nucleotide sequence ID" value="NZ_QRWH01000005.1"/>
</dbReference>
<dbReference type="AlphaFoldDB" id="A0A412MDV5"/>
<comment type="caution">
    <text evidence="1">The sequence shown here is derived from an EMBL/GenBank/DDBJ whole genome shotgun (WGS) entry which is preliminary data.</text>
</comment>
<dbReference type="Proteomes" id="UP000283630">
    <property type="component" value="Unassembled WGS sequence"/>
</dbReference>
<gene>
    <name evidence="1" type="ORF">DWX53_07770</name>
</gene>
<proteinExistence type="predicted"/>
<accession>A0A412MDV5</accession>
<evidence type="ECO:0000313" key="2">
    <source>
        <dbReference type="Proteomes" id="UP000283630"/>
    </source>
</evidence>
<dbReference type="EMBL" id="QRWH01000005">
    <property type="protein sequence ID" value="RGT09572.1"/>
    <property type="molecule type" value="Genomic_DNA"/>
</dbReference>
<evidence type="ECO:0000313" key="1">
    <source>
        <dbReference type="EMBL" id="RGT09572.1"/>
    </source>
</evidence>
<organism evidence="1 2">
    <name type="scientific">Dorea formicigenerans</name>
    <dbReference type="NCBI Taxonomy" id="39486"/>
    <lineage>
        <taxon>Bacteria</taxon>
        <taxon>Bacillati</taxon>
        <taxon>Bacillota</taxon>
        <taxon>Clostridia</taxon>
        <taxon>Lachnospirales</taxon>
        <taxon>Lachnospiraceae</taxon>
        <taxon>Dorea</taxon>
    </lineage>
</organism>
<protein>
    <submittedName>
        <fullName evidence="1">Uncharacterized protein</fullName>
    </submittedName>
</protein>
<name>A0A412MDV5_9FIRM</name>
<reference evidence="1 2" key="1">
    <citation type="submission" date="2018-08" db="EMBL/GenBank/DDBJ databases">
        <title>A genome reference for cultivated species of the human gut microbiota.</title>
        <authorList>
            <person name="Zou Y."/>
            <person name="Xue W."/>
            <person name="Luo G."/>
        </authorList>
    </citation>
    <scope>NUCLEOTIDE SEQUENCE [LARGE SCALE GENOMIC DNA]</scope>
    <source>
        <strain evidence="1 2">AF19-4AC</strain>
    </source>
</reference>